<proteinExistence type="predicted"/>
<dbReference type="Proteomes" id="UP000254777">
    <property type="component" value="Unassembled WGS sequence"/>
</dbReference>
<protein>
    <recommendedName>
        <fullName evidence="3">Phage protein</fullName>
    </recommendedName>
</protein>
<evidence type="ECO:0000313" key="1">
    <source>
        <dbReference type="EMBL" id="SUB74388.1"/>
    </source>
</evidence>
<dbReference type="AlphaFoldDB" id="A0A379D8S7"/>
<sequence length="130" mass="14923">MEERGDNMQKDKLVKRYRKAIENLYTGVASVVVRESVKNPTTKVTEFKEKTVYENIACRLSFSSAKNNKGEFVTESESGFTLFIAPEIDIPINSKITVIQNGYTYSLMNARLKSYSTHNEYSCVEFVRWA</sequence>
<dbReference type="EMBL" id="UGTH01000001">
    <property type="protein sequence ID" value="SUB74388.1"/>
    <property type="molecule type" value="Genomic_DNA"/>
</dbReference>
<reference evidence="1 2" key="1">
    <citation type="submission" date="2018-06" db="EMBL/GenBank/DDBJ databases">
        <authorList>
            <consortium name="Pathogen Informatics"/>
            <person name="Doyle S."/>
        </authorList>
    </citation>
    <scope>NUCLEOTIDE SEQUENCE [LARGE SCALE GENOMIC DNA]</scope>
    <source>
        <strain evidence="1 2">NCTC11088</strain>
    </source>
</reference>
<gene>
    <name evidence="1" type="ORF">NCTC11088_00119</name>
</gene>
<name>A0A379D8S7_9FIRM</name>
<evidence type="ECO:0008006" key="3">
    <source>
        <dbReference type="Google" id="ProtNLM"/>
    </source>
</evidence>
<evidence type="ECO:0000313" key="2">
    <source>
        <dbReference type="Proteomes" id="UP000254777"/>
    </source>
</evidence>
<accession>A0A379D8S7</accession>
<organism evidence="1 2">
    <name type="scientific">Peptoniphilus indolicus</name>
    <dbReference type="NCBI Taxonomy" id="33030"/>
    <lineage>
        <taxon>Bacteria</taxon>
        <taxon>Bacillati</taxon>
        <taxon>Bacillota</taxon>
        <taxon>Tissierellia</taxon>
        <taxon>Tissierellales</taxon>
        <taxon>Peptoniphilaceae</taxon>
        <taxon>Peptoniphilus</taxon>
    </lineage>
</organism>